<name>A0A9P6N7X2_9BASI</name>
<organism evidence="1 2">
    <name type="scientific">Cronartium quercuum f. sp. fusiforme G11</name>
    <dbReference type="NCBI Taxonomy" id="708437"/>
    <lineage>
        <taxon>Eukaryota</taxon>
        <taxon>Fungi</taxon>
        <taxon>Dikarya</taxon>
        <taxon>Basidiomycota</taxon>
        <taxon>Pucciniomycotina</taxon>
        <taxon>Pucciniomycetes</taxon>
        <taxon>Pucciniales</taxon>
        <taxon>Coleosporiaceae</taxon>
        <taxon>Cronartium</taxon>
    </lineage>
</organism>
<gene>
    <name evidence="1" type="ORF">CROQUDRAFT_101565</name>
</gene>
<evidence type="ECO:0000313" key="2">
    <source>
        <dbReference type="Proteomes" id="UP000886653"/>
    </source>
</evidence>
<reference evidence="1" key="1">
    <citation type="submission" date="2013-11" db="EMBL/GenBank/DDBJ databases">
        <title>Genome sequence of the fusiform rust pathogen reveals effectors for host alternation and coevolution with pine.</title>
        <authorList>
            <consortium name="DOE Joint Genome Institute"/>
            <person name="Smith K."/>
            <person name="Pendleton A."/>
            <person name="Kubisiak T."/>
            <person name="Anderson C."/>
            <person name="Salamov A."/>
            <person name="Aerts A."/>
            <person name="Riley R."/>
            <person name="Clum A."/>
            <person name="Lindquist E."/>
            <person name="Ence D."/>
            <person name="Campbell M."/>
            <person name="Kronenberg Z."/>
            <person name="Feau N."/>
            <person name="Dhillon B."/>
            <person name="Hamelin R."/>
            <person name="Burleigh J."/>
            <person name="Smith J."/>
            <person name="Yandell M."/>
            <person name="Nelson C."/>
            <person name="Grigoriev I."/>
            <person name="Davis J."/>
        </authorList>
    </citation>
    <scope>NUCLEOTIDE SEQUENCE</scope>
    <source>
        <strain evidence="1">G11</strain>
    </source>
</reference>
<proteinExistence type="predicted"/>
<sequence length="196" mass="21930">MSSDAVQGSTNTKLMILEKVTPDHDDTEACQKFCQERPRVMEILKNLVNSENQQWIGTTLDPKVTFDNLCAQRGSSDGVLTASIISQITTAHLQPGQTLSNFLNHVQGLHNTYFDYIFSDPEMKISSKILAIFLLNSLPNRYESITQHFLYNLPTLKCADVFTCLQMEATCNSGPESANVYLSQTSSMTKPSNHHH</sequence>
<comment type="caution">
    <text evidence="1">The sequence shown here is derived from an EMBL/GenBank/DDBJ whole genome shotgun (WGS) entry which is preliminary data.</text>
</comment>
<dbReference type="AlphaFoldDB" id="A0A9P6N7X2"/>
<evidence type="ECO:0000313" key="1">
    <source>
        <dbReference type="EMBL" id="KAG0139412.1"/>
    </source>
</evidence>
<keyword evidence="2" id="KW-1185">Reference proteome</keyword>
<dbReference type="Proteomes" id="UP000886653">
    <property type="component" value="Unassembled WGS sequence"/>
</dbReference>
<accession>A0A9P6N7X2</accession>
<protein>
    <submittedName>
        <fullName evidence="1">Uncharacterized protein</fullName>
    </submittedName>
</protein>
<dbReference type="EMBL" id="MU167596">
    <property type="protein sequence ID" value="KAG0139412.1"/>
    <property type="molecule type" value="Genomic_DNA"/>
</dbReference>